<sequence>KLLIGASWTYESHIDSNTRNIEARANGVHTLGEKIQDSSLENINNYTYGGPQIAYTNGPLFIAGEYYYVFADREANPAVDYKQYGNYTANGYSAFVHYFFNGNASVPINAKKGAVSGVKCKSDFGCTAIKIMFEGLNFAHSELSKLGTDGKVLHLGINHYFNSNVRLMVDAARGIYQGGTGYKTDAYGTNVTGNMSSVQARLHVKL</sequence>
<feature type="non-terminal residue" evidence="1">
    <location>
        <position position="1"/>
    </location>
</feature>
<organism evidence="1">
    <name type="scientific">marine metagenome</name>
    <dbReference type="NCBI Taxonomy" id="408172"/>
    <lineage>
        <taxon>unclassified sequences</taxon>
        <taxon>metagenomes</taxon>
        <taxon>ecological metagenomes</taxon>
    </lineage>
</organism>
<dbReference type="EMBL" id="UINC01210869">
    <property type="protein sequence ID" value="SVE34527.1"/>
    <property type="molecule type" value="Genomic_DNA"/>
</dbReference>
<protein>
    <recommendedName>
        <fullName evidence="2">TonB-dependent receptor-like beta-barrel domain-containing protein</fullName>
    </recommendedName>
</protein>
<dbReference type="AlphaFoldDB" id="A0A383CQA4"/>
<dbReference type="InterPro" id="IPR010870">
    <property type="entry name" value="Porin_O/P"/>
</dbReference>
<proteinExistence type="predicted"/>
<accession>A0A383CQA4</accession>
<reference evidence="1" key="1">
    <citation type="submission" date="2018-05" db="EMBL/GenBank/DDBJ databases">
        <authorList>
            <person name="Lanie J.A."/>
            <person name="Ng W.-L."/>
            <person name="Kazmierczak K.M."/>
            <person name="Andrzejewski T.M."/>
            <person name="Davidsen T.M."/>
            <person name="Wayne K.J."/>
            <person name="Tettelin H."/>
            <person name="Glass J.I."/>
            <person name="Rusch D."/>
            <person name="Podicherti R."/>
            <person name="Tsui H.-C.T."/>
            <person name="Winkler M.E."/>
        </authorList>
    </citation>
    <scope>NUCLEOTIDE SEQUENCE</scope>
</reference>
<dbReference type="Gene3D" id="2.40.160.10">
    <property type="entry name" value="Porin"/>
    <property type="match status" value="1"/>
</dbReference>
<name>A0A383CQA4_9ZZZZ</name>
<dbReference type="InterPro" id="IPR023614">
    <property type="entry name" value="Porin_dom_sf"/>
</dbReference>
<dbReference type="Pfam" id="PF07396">
    <property type="entry name" value="Porin_O_P"/>
    <property type="match status" value="1"/>
</dbReference>
<gene>
    <name evidence="1" type="ORF">METZ01_LOCUS487381</name>
</gene>
<evidence type="ECO:0000313" key="1">
    <source>
        <dbReference type="EMBL" id="SVE34527.1"/>
    </source>
</evidence>
<evidence type="ECO:0008006" key="2">
    <source>
        <dbReference type="Google" id="ProtNLM"/>
    </source>
</evidence>